<dbReference type="Proteomes" id="UP001281761">
    <property type="component" value="Unassembled WGS sequence"/>
</dbReference>
<keyword evidence="2" id="KW-1185">Reference proteome</keyword>
<evidence type="ECO:0000313" key="2">
    <source>
        <dbReference type="Proteomes" id="UP001281761"/>
    </source>
</evidence>
<gene>
    <name evidence="1" type="ORF">BLNAU_2455</name>
</gene>
<evidence type="ECO:0000313" key="1">
    <source>
        <dbReference type="EMBL" id="KAK2962622.1"/>
    </source>
</evidence>
<sequence>MSSGVSEVNNDLNELERNVINDWLDYKERVEEQVPDRDLEEEWLRVYAGRPRITEPIDPLRFNDVSSDKLVSPKPNAVPFSFETQLKHRWVFRMWELYCNSFNITPLFTLDAEAVT</sequence>
<comment type="caution">
    <text evidence="1">The sequence shown here is derived from an EMBL/GenBank/DDBJ whole genome shotgun (WGS) entry which is preliminary data.</text>
</comment>
<name>A0ABQ9YFS9_9EUKA</name>
<proteinExistence type="predicted"/>
<dbReference type="EMBL" id="JARBJD010000010">
    <property type="protein sequence ID" value="KAK2962622.1"/>
    <property type="molecule type" value="Genomic_DNA"/>
</dbReference>
<protein>
    <submittedName>
        <fullName evidence="1">Uncharacterized protein</fullName>
    </submittedName>
</protein>
<organism evidence="1 2">
    <name type="scientific">Blattamonas nauphoetae</name>
    <dbReference type="NCBI Taxonomy" id="2049346"/>
    <lineage>
        <taxon>Eukaryota</taxon>
        <taxon>Metamonada</taxon>
        <taxon>Preaxostyla</taxon>
        <taxon>Oxymonadida</taxon>
        <taxon>Blattamonas</taxon>
    </lineage>
</organism>
<accession>A0ABQ9YFS9</accession>
<reference evidence="1 2" key="1">
    <citation type="journal article" date="2022" name="bioRxiv">
        <title>Genomics of Preaxostyla Flagellates Illuminates Evolutionary Transitions and the Path Towards Mitochondrial Loss.</title>
        <authorList>
            <person name="Novak L.V.F."/>
            <person name="Treitli S.C."/>
            <person name="Pyrih J."/>
            <person name="Halakuc P."/>
            <person name="Pipaliya S.V."/>
            <person name="Vacek V."/>
            <person name="Brzon O."/>
            <person name="Soukal P."/>
            <person name="Eme L."/>
            <person name="Dacks J.B."/>
            <person name="Karnkowska A."/>
            <person name="Elias M."/>
            <person name="Hampl V."/>
        </authorList>
    </citation>
    <scope>NUCLEOTIDE SEQUENCE [LARGE SCALE GENOMIC DNA]</scope>
    <source>
        <strain evidence="1">NAU3</strain>
        <tissue evidence="1">Gut</tissue>
    </source>
</reference>